<gene>
    <name evidence="3" type="ORF">SERLADRAFT_454343</name>
</gene>
<sequence length="264" mass="29847">MLSRYPTGYAGPHYPLVLPYLASPLLDQYVAELPPPPTSKQDGEQSGEQSHDQQGGMQYAFKWFYQMVIPRVKPSSVVMYTGQRAGRSFALKELTNMETKKITYRDALLCLMELISDSNGCKVYRGKMDNKDVVAKVMSGGEAKERMKVEKDIYDRLLDMQGSSIPQCYGLFECLGSSYILVLSHCGDPLEAFSTLHKADKLQLMNILINIHKRGVIHNDVEPRNVVRGRQRNQLSLIDFGLSEVHKCGRFCDEIDNATMELEI</sequence>
<evidence type="ECO:0000256" key="1">
    <source>
        <dbReference type="SAM" id="MobiDB-lite"/>
    </source>
</evidence>
<dbReference type="InterPro" id="IPR011009">
    <property type="entry name" value="Kinase-like_dom_sf"/>
</dbReference>
<feature type="domain" description="Protein kinase" evidence="2">
    <location>
        <begin position="109"/>
        <end position="264"/>
    </location>
</feature>
<protein>
    <recommendedName>
        <fullName evidence="2">Protein kinase domain-containing protein</fullName>
    </recommendedName>
</protein>
<dbReference type="PROSITE" id="PS50011">
    <property type="entry name" value="PROTEIN_KINASE_DOM"/>
    <property type="match status" value="1"/>
</dbReference>
<dbReference type="OrthoDB" id="2523927at2759"/>
<dbReference type="GeneID" id="18817006"/>
<evidence type="ECO:0000259" key="2">
    <source>
        <dbReference type="PROSITE" id="PS50011"/>
    </source>
</evidence>
<organism>
    <name type="scientific">Serpula lacrymans var. lacrymans (strain S7.9)</name>
    <name type="common">Dry rot fungus</name>
    <dbReference type="NCBI Taxonomy" id="578457"/>
    <lineage>
        <taxon>Eukaryota</taxon>
        <taxon>Fungi</taxon>
        <taxon>Dikarya</taxon>
        <taxon>Basidiomycota</taxon>
        <taxon>Agaricomycotina</taxon>
        <taxon>Agaricomycetes</taxon>
        <taxon>Agaricomycetidae</taxon>
        <taxon>Boletales</taxon>
        <taxon>Coniophorineae</taxon>
        <taxon>Serpulaceae</taxon>
        <taxon>Serpula</taxon>
    </lineage>
</organism>
<reference evidence="3" key="1">
    <citation type="submission" date="2011-04" db="EMBL/GenBank/DDBJ databases">
        <title>Evolution of plant cell wall degrading machinery underlies the functional diversity of forest fungi.</title>
        <authorList>
            <consortium name="US DOE Joint Genome Institute (JGI-PGF)"/>
            <person name="Eastwood D.C."/>
            <person name="Floudas D."/>
            <person name="Binder M."/>
            <person name="Majcherczyk A."/>
            <person name="Schneider P."/>
            <person name="Aerts A."/>
            <person name="Asiegbu F.O."/>
            <person name="Baker S.E."/>
            <person name="Barry K."/>
            <person name="Bendiksby M."/>
            <person name="Blumentritt M."/>
            <person name="Coutinho P.M."/>
            <person name="Cullen D."/>
            <person name="Cullen D."/>
            <person name="Gathman A."/>
            <person name="Goodell B."/>
            <person name="Henrissat B."/>
            <person name="Ihrmark K."/>
            <person name="Kauserud H."/>
            <person name="Kohler A."/>
            <person name="LaButti K."/>
            <person name="Lapidus A."/>
            <person name="Lavin J.L."/>
            <person name="Lee Y.-H."/>
            <person name="Lindquist E."/>
            <person name="Lilly W."/>
            <person name="Lucas S."/>
            <person name="Morin E."/>
            <person name="Murat C."/>
            <person name="Oguiza J.A."/>
            <person name="Park J."/>
            <person name="Pisabarro A.G."/>
            <person name="Riley R."/>
            <person name="Rosling A."/>
            <person name="Salamov A."/>
            <person name="Schmidt O."/>
            <person name="Schmutz J."/>
            <person name="Skrede I."/>
            <person name="Stenlid J."/>
            <person name="Wiebenga A."/>
            <person name="Xie X."/>
            <person name="Kues U."/>
            <person name="Hibbett D.S."/>
            <person name="Hoffmeister D."/>
            <person name="Hogberg N."/>
            <person name="Martin F."/>
            <person name="Grigoriev I.V."/>
            <person name="Watkinson S.C."/>
        </authorList>
    </citation>
    <scope>NUCLEOTIDE SEQUENCE</scope>
    <source>
        <strain evidence="3">S7.9</strain>
    </source>
</reference>
<name>F8ND13_SERL9</name>
<dbReference type="RefSeq" id="XP_007311984.1">
    <property type="nucleotide sequence ID" value="XM_007311922.1"/>
</dbReference>
<dbReference type="Proteomes" id="UP000008064">
    <property type="component" value="Unassembled WGS sequence"/>
</dbReference>
<dbReference type="KEGG" id="sla:SERLADRAFT_454343"/>
<dbReference type="Gene3D" id="1.10.510.10">
    <property type="entry name" value="Transferase(Phosphotransferase) domain 1"/>
    <property type="match status" value="1"/>
</dbReference>
<dbReference type="GO" id="GO:0004672">
    <property type="term" value="F:protein kinase activity"/>
    <property type="evidence" value="ECO:0007669"/>
    <property type="project" value="InterPro"/>
</dbReference>
<accession>F8ND13</accession>
<evidence type="ECO:0000313" key="3">
    <source>
        <dbReference type="EMBL" id="EGO30100.1"/>
    </source>
</evidence>
<dbReference type="GO" id="GO:0005524">
    <property type="term" value="F:ATP binding"/>
    <property type="evidence" value="ECO:0007669"/>
    <property type="project" value="InterPro"/>
</dbReference>
<dbReference type="SUPFAM" id="SSF56112">
    <property type="entry name" value="Protein kinase-like (PK-like)"/>
    <property type="match status" value="1"/>
</dbReference>
<dbReference type="HOGENOM" id="CLU_1054343_0_0_1"/>
<dbReference type="AlphaFoldDB" id="F8ND13"/>
<proteinExistence type="predicted"/>
<dbReference type="EMBL" id="GL945428">
    <property type="protein sequence ID" value="EGO30100.1"/>
    <property type="molecule type" value="Genomic_DNA"/>
</dbReference>
<dbReference type="InterPro" id="IPR000719">
    <property type="entry name" value="Prot_kinase_dom"/>
</dbReference>
<feature type="region of interest" description="Disordered" evidence="1">
    <location>
        <begin position="32"/>
        <end position="52"/>
    </location>
</feature>